<dbReference type="AlphaFoldDB" id="T1KLI8"/>
<organism evidence="5 6">
    <name type="scientific">Tetranychus urticae</name>
    <name type="common">Two-spotted spider mite</name>
    <dbReference type="NCBI Taxonomy" id="32264"/>
    <lineage>
        <taxon>Eukaryota</taxon>
        <taxon>Metazoa</taxon>
        <taxon>Ecdysozoa</taxon>
        <taxon>Arthropoda</taxon>
        <taxon>Chelicerata</taxon>
        <taxon>Arachnida</taxon>
        <taxon>Acari</taxon>
        <taxon>Acariformes</taxon>
        <taxon>Trombidiformes</taxon>
        <taxon>Prostigmata</taxon>
        <taxon>Eleutherengona</taxon>
        <taxon>Raphignathae</taxon>
        <taxon>Tetranychoidea</taxon>
        <taxon>Tetranychidae</taxon>
        <taxon>Tetranychus</taxon>
    </lineage>
</organism>
<dbReference type="EMBL" id="CAEY01000211">
    <property type="status" value="NOT_ANNOTATED_CDS"/>
    <property type="molecule type" value="Genomic_DNA"/>
</dbReference>
<dbReference type="GO" id="GO:0061512">
    <property type="term" value="P:protein localization to cilium"/>
    <property type="evidence" value="ECO:0007669"/>
    <property type="project" value="TreeGrafter"/>
</dbReference>
<evidence type="ECO:0000259" key="4">
    <source>
        <dbReference type="Pfam" id="PF23381"/>
    </source>
</evidence>
<evidence type="ECO:0000256" key="2">
    <source>
        <dbReference type="ARBA" id="ARBA00022737"/>
    </source>
</evidence>
<dbReference type="GO" id="GO:1905515">
    <property type="term" value="P:non-motile cilium assembly"/>
    <property type="evidence" value="ECO:0007669"/>
    <property type="project" value="TreeGrafter"/>
</dbReference>
<dbReference type="GO" id="GO:0030991">
    <property type="term" value="C:intraciliary transport particle A"/>
    <property type="evidence" value="ECO:0007669"/>
    <property type="project" value="TreeGrafter"/>
</dbReference>
<dbReference type="STRING" id="32264.T1KLI8"/>
<keyword evidence="2" id="KW-0677">Repeat</keyword>
<dbReference type="Pfam" id="PF23381">
    <property type="entry name" value="Beta-prop_IFT122_1st"/>
    <property type="match status" value="1"/>
</dbReference>
<sequence>MKKSYSIIEQKAIEVFTLTSIFSKTVDLRNFLIPLMDSVFVGLQTYKVSTLNSKVRFFTTTPLQETHFYPFLAICFPVLVLCLLFLFSNNSVFYCLYLVSIRHNESVRCLQFNSINTGKLVSCANLDFGIWSPDQKSVIKHKISFPINCCARSFDGHHLALGTNAGYISIRSREKPRIDKMSSEAGSIRVITFITSKDDETITFATADWSKSLTLLTFLVNKLGYEPLSLQSFSSGDYLVISGTNREAVLHSKDGITIGSIHKDCAILPFITKNLAMTTQNGNLVVCELIFSTVHSLFSSGINDMCARNTLTFLKLTLSDDFQKYSNKFVKNVIIQHLIKEKKGTTKFAEKRTPGCLSKILALSIECDPLPEIVDGGRCTCIQGFAMIENTCVSNDKAPCNVVKNCHADATCKFNLEEKQFKCECNKGCVFSPTTREYKCRCNNGFSGDGLDCSPNNRYDRPYSVAVQGMSFARLPMAPGRQGEFLFVNNVHRVGRNGGKEEILMIPKGSNGRLHGIVAMAEACPAMSNPCRIRNGGCKHLCLQSGPRSRTCVCPDDDGSGEECTLMLPPLPRPSPSGVGIIGIG</sequence>
<keyword evidence="3" id="KW-0472">Membrane</keyword>
<keyword evidence="3" id="KW-1133">Transmembrane helix</keyword>
<protein>
    <recommendedName>
        <fullName evidence="4">IFT122 first beta-propeller domain-containing protein</fullName>
    </recommendedName>
</protein>
<proteinExistence type="predicted"/>
<feature type="transmembrane region" description="Helical" evidence="3">
    <location>
        <begin position="68"/>
        <end position="87"/>
    </location>
</feature>
<dbReference type="Gene3D" id="2.130.10.10">
    <property type="entry name" value="YVTN repeat-like/Quinoprotein amine dehydrogenase"/>
    <property type="match status" value="1"/>
</dbReference>
<evidence type="ECO:0000256" key="3">
    <source>
        <dbReference type="SAM" id="Phobius"/>
    </source>
</evidence>
<keyword evidence="6" id="KW-1185">Reference proteome</keyword>
<dbReference type="InterPro" id="IPR015943">
    <property type="entry name" value="WD40/YVTN_repeat-like_dom_sf"/>
</dbReference>
<dbReference type="InterPro" id="IPR036322">
    <property type="entry name" value="WD40_repeat_dom_sf"/>
</dbReference>
<dbReference type="GO" id="GO:0035721">
    <property type="term" value="P:intraciliary retrograde transport"/>
    <property type="evidence" value="ECO:0007669"/>
    <property type="project" value="TreeGrafter"/>
</dbReference>
<dbReference type="PANTHER" id="PTHR12764">
    <property type="entry name" value="WD REPEAT DOMAIN-RELATED"/>
    <property type="match status" value="1"/>
</dbReference>
<reference evidence="6" key="1">
    <citation type="submission" date="2011-08" db="EMBL/GenBank/DDBJ databases">
        <authorList>
            <person name="Rombauts S."/>
        </authorList>
    </citation>
    <scope>NUCLEOTIDE SEQUENCE</scope>
    <source>
        <strain evidence="6">London</strain>
    </source>
</reference>
<accession>T1KLI8</accession>
<feature type="domain" description="IFT122 first beta-propeller" evidence="4">
    <location>
        <begin position="100"/>
        <end position="194"/>
    </location>
</feature>
<dbReference type="GO" id="GO:0097730">
    <property type="term" value="C:non-motile cilium"/>
    <property type="evidence" value="ECO:0007669"/>
    <property type="project" value="TreeGrafter"/>
</dbReference>
<dbReference type="InterPro" id="IPR011042">
    <property type="entry name" value="6-blade_b-propeller_TolB-like"/>
</dbReference>
<dbReference type="InterPro" id="IPR039857">
    <property type="entry name" value="Ift122/121"/>
</dbReference>
<dbReference type="SUPFAM" id="SSF50978">
    <property type="entry name" value="WD40 repeat-like"/>
    <property type="match status" value="1"/>
</dbReference>
<evidence type="ECO:0000313" key="6">
    <source>
        <dbReference type="Proteomes" id="UP000015104"/>
    </source>
</evidence>
<evidence type="ECO:0000313" key="5">
    <source>
        <dbReference type="EnsemblMetazoa" id="tetur14g02590.1"/>
    </source>
</evidence>
<name>T1KLI8_TETUR</name>
<dbReference type="EnsemblMetazoa" id="tetur14g02590.1">
    <property type="protein sequence ID" value="tetur14g02590.1"/>
    <property type="gene ID" value="tetur14g02590"/>
</dbReference>
<evidence type="ECO:0000256" key="1">
    <source>
        <dbReference type="ARBA" id="ARBA00022574"/>
    </source>
</evidence>
<reference evidence="5" key="2">
    <citation type="submission" date="2015-06" db="UniProtKB">
        <authorList>
            <consortium name="EnsemblMetazoa"/>
        </authorList>
    </citation>
    <scope>IDENTIFICATION</scope>
</reference>
<dbReference type="Gene3D" id="2.120.10.30">
    <property type="entry name" value="TolB, C-terminal domain"/>
    <property type="match status" value="1"/>
</dbReference>
<dbReference type="PANTHER" id="PTHR12764:SF4">
    <property type="entry name" value="INTRAFLAGELLAR TRANSPORT PROTEIN 122 HOMOLOG"/>
    <property type="match status" value="1"/>
</dbReference>
<dbReference type="eggNOG" id="KOG1538">
    <property type="taxonomic scope" value="Eukaryota"/>
</dbReference>
<keyword evidence="3" id="KW-0812">Transmembrane</keyword>
<dbReference type="InterPro" id="IPR056153">
    <property type="entry name" value="Beta-prop_IFT122_1st"/>
</dbReference>
<dbReference type="HOGENOM" id="CLU_587056_0_0_1"/>
<keyword evidence="1" id="KW-0853">WD repeat</keyword>
<dbReference type="Proteomes" id="UP000015104">
    <property type="component" value="Unassembled WGS sequence"/>
</dbReference>